<dbReference type="Proteomes" id="UP000031760">
    <property type="component" value="Chromosome"/>
</dbReference>
<dbReference type="AlphaFoldDB" id="W8VVQ4"/>
<keyword evidence="2" id="KW-1185">Reference proteome</keyword>
<reference evidence="1 2" key="1">
    <citation type="journal article" date="2014" name="Proc. Natl. Acad. Sci. U.S.A.">
        <title>Functional characterization of flavobacteria rhodopsins reveals a unique class of light-driven chloride pump in bacteria.</title>
        <authorList>
            <person name="Yoshizawa S."/>
            <person name="Kumagai Y."/>
            <person name="Kim H."/>
            <person name="Ogura Y."/>
            <person name="Hayashi T."/>
            <person name="Iwasaki W."/>
            <person name="DeLong E.F."/>
            <person name="Kogure K."/>
        </authorList>
    </citation>
    <scope>NUCLEOTIDE SEQUENCE [LARGE SCALE GENOMIC DNA]</scope>
    <source>
        <strain evidence="1 2">S1-08</strain>
    </source>
</reference>
<sequence length="45" mass="4956">MSKGMSLCYNHISTRVYIELVEMLDTGSNAFSEINGKPVRAAALH</sequence>
<accession>W8VVQ4</accession>
<protein>
    <submittedName>
        <fullName evidence="1">Uncharacterized protein</fullName>
    </submittedName>
</protein>
<dbReference type="EMBL" id="AP014548">
    <property type="protein sequence ID" value="BAO54077.1"/>
    <property type="molecule type" value="Genomic_DNA"/>
</dbReference>
<dbReference type="HOGENOM" id="CLU_3202678_0_0_10"/>
<dbReference type="KEGG" id="nmf:NMS_0068"/>
<evidence type="ECO:0000313" key="2">
    <source>
        <dbReference type="Proteomes" id="UP000031760"/>
    </source>
</evidence>
<evidence type="ECO:0000313" key="1">
    <source>
        <dbReference type="EMBL" id="BAO54077.1"/>
    </source>
</evidence>
<name>W8VVQ4_9FLAO</name>
<proteinExistence type="predicted"/>
<gene>
    <name evidence="1" type="ORF">NMS_0068</name>
</gene>
<organism evidence="1 2">
    <name type="scientific">Nonlabens marinus S1-08</name>
    <dbReference type="NCBI Taxonomy" id="1454201"/>
    <lineage>
        <taxon>Bacteria</taxon>
        <taxon>Pseudomonadati</taxon>
        <taxon>Bacteroidota</taxon>
        <taxon>Flavobacteriia</taxon>
        <taxon>Flavobacteriales</taxon>
        <taxon>Flavobacteriaceae</taxon>
        <taxon>Nonlabens</taxon>
    </lineage>
</organism>